<proteinExistence type="predicted"/>
<accession>A0A8X6WC70</accession>
<dbReference type="AlphaFoldDB" id="A0A8X6WC70"/>
<evidence type="ECO:0000313" key="2">
    <source>
        <dbReference type="Proteomes" id="UP000887159"/>
    </source>
</evidence>
<gene>
    <name evidence="1" type="primary">AVEN_221491_1</name>
    <name evidence="1" type="ORF">TNCV_4694101</name>
</gene>
<reference evidence="1" key="1">
    <citation type="submission" date="2020-08" db="EMBL/GenBank/DDBJ databases">
        <title>Multicomponent nature underlies the extraordinary mechanical properties of spider dragline silk.</title>
        <authorList>
            <person name="Kono N."/>
            <person name="Nakamura H."/>
            <person name="Mori M."/>
            <person name="Yoshida Y."/>
            <person name="Ohtoshi R."/>
            <person name="Malay A.D."/>
            <person name="Moran D.A.P."/>
            <person name="Tomita M."/>
            <person name="Numata K."/>
            <person name="Arakawa K."/>
        </authorList>
    </citation>
    <scope>NUCLEOTIDE SEQUENCE</scope>
</reference>
<dbReference type="EMBL" id="BMAU01021399">
    <property type="protein sequence ID" value="GFY31566.1"/>
    <property type="molecule type" value="Genomic_DNA"/>
</dbReference>
<organism evidence="1 2">
    <name type="scientific">Trichonephila clavipes</name>
    <name type="common">Golden silk orbweaver</name>
    <name type="synonym">Nephila clavipes</name>
    <dbReference type="NCBI Taxonomy" id="2585209"/>
    <lineage>
        <taxon>Eukaryota</taxon>
        <taxon>Metazoa</taxon>
        <taxon>Ecdysozoa</taxon>
        <taxon>Arthropoda</taxon>
        <taxon>Chelicerata</taxon>
        <taxon>Arachnida</taxon>
        <taxon>Araneae</taxon>
        <taxon>Araneomorphae</taxon>
        <taxon>Entelegynae</taxon>
        <taxon>Araneoidea</taxon>
        <taxon>Nephilidae</taxon>
        <taxon>Trichonephila</taxon>
    </lineage>
</organism>
<dbReference type="Proteomes" id="UP000887159">
    <property type="component" value="Unassembled WGS sequence"/>
</dbReference>
<keyword evidence="2" id="KW-1185">Reference proteome</keyword>
<comment type="caution">
    <text evidence="1">The sequence shown here is derived from an EMBL/GenBank/DDBJ whole genome shotgun (WGS) entry which is preliminary data.</text>
</comment>
<protein>
    <submittedName>
        <fullName evidence="1">DUF4817 domain-containing protein</fullName>
    </submittedName>
</protein>
<sequence>MTNSPLEALLNKMSSILEKAYCVFEYAKTSSVTVVQRHFCTKFRKEPLHRHNISKWVKQFQDTGCLCKNKCPGQEGTKPEVVKRIRDSFLRSPSESLRCARAKLAAPHTTV</sequence>
<evidence type="ECO:0000313" key="1">
    <source>
        <dbReference type="EMBL" id="GFY31566.1"/>
    </source>
</evidence>
<name>A0A8X6WC70_TRICX</name>